<organism evidence="1 2">
    <name type="scientific">Paenibacillus alvei</name>
    <name type="common">Bacillus alvei</name>
    <dbReference type="NCBI Taxonomy" id="44250"/>
    <lineage>
        <taxon>Bacteria</taxon>
        <taxon>Bacillati</taxon>
        <taxon>Bacillota</taxon>
        <taxon>Bacilli</taxon>
        <taxon>Bacillales</taxon>
        <taxon>Paenibacillaceae</taxon>
        <taxon>Paenibacillus</taxon>
    </lineage>
</organism>
<protein>
    <recommendedName>
        <fullName evidence="3">Phage protein</fullName>
    </recommendedName>
</protein>
<evidence type="ECO:0000313" key="1">
    <source>
        <dbReference type="EMBL" id="MCY9532915.1"/>
    </source>
</evidence>
<reference evidence="1 2" key="1">
    <citation type="submission" date="2022-05" db="EMBL/GenBank/DDBJ databases">
        <title>Genome Sequencing of Bee-Associated Microbes.</title>
        <authorList>
            <person name="Dunlap C."/>
        </authorList>
    </citation>
    <scope>NUCLEOTIDE SEQUENCE [LARGE SCALE GENOMIC DNA]</scope>
    <source>
        <strain evidence="1 2">NRRL NRS-750</strain>
    </source>
</reference>
<keyword evidence="2" id="KW-1185">Reference proteome</keyword>
<dbReference type="Proteomes" id="UP001527090">
    <property type="component" value="Unassembled WGS sequence"/>
</dbReference>
<proteinExistence type="predicted"/>
<comment type="caution">
    <text evidence="1">The sequence shown here is derived from an EMBL/GenBank/DDBJ whole genome shotgun (WGS) entry which is preliminary data.</text>
</comment>
<evidence type="ECO:0000313" key="2">
    <source>
        <dbReference type="Proteomes" id="UP001527090"/>
    </source>
</evidence>
<dbReference type="RefSeq" id="WP_268632990.1">
    <property type="nucleotide sequence ID" value="NZ_JAMDLY010000024.1"/>
</dbReference>
<dbReference type="EMBL" id="JAMDLY010000024">
    <property type="protein sequence ID" value="MCY9532915.1"/>
    <property type="molecule type" value="Genomic_DNA"/>
</dbReference>
<sequence>MKPTIPNEVADVIEYLRSDKKWSNQQIIECRNIAREEIEAVRILRKVPFDTLMAALVNGYERELTEEQRHQKIREMYREYGEYLEIRDFGAREGMRRVLSVLGIQIEGVNA</sequence>
<gene>
    <name evidence="1" type="ORF">M5X04_26765</name>
</gene>
<name>A0ABT4EH24_PAEAL</name>
<evidence type="ECO:0008006" key="3">
    <source>
        <dbReference type="Google" id="ProtNLM"/>
    </source>
</evidence>
<accession>A0ABT4EH24</accession>